<accession>A0A2T4GTK9</accession>
<organism evidence="1 2">
    <name type="scientific">Fusarium culmorum</name>
    <dbReference type="NCBI Taxonomy" id="5516"/>
    <lineage>
        <taxon>Eukaryota</taxon>
        <taxon>Fungi</taxon>
        <taxon>Dikarya</taxon>
        <taxon>Ascomycota</taxon>
        <taxon>Pezizomycotina</taxon>
        <taxon>Sordariomycetes</taxon>
        <taxon>Hypocreomycetidae</taxon>
        <taxon>Hypocreales</taxon>
        <taxon>Nectriaceae</taxon>
        <taxon>Fusarium</taxon>
    </lineage>
</organism>
<evidence type="ECO:0000313" key="1">
    <source>
        <dbReference type="EMBL" id="PTD06850.1"/>
    </source>
</evidence>
<dbReference type="OMA" id="GQMSATH"/>
<reference evidence="1 2" key="1">
    <citation type="submission" date="2018-02" db="EMBL/GenBank/DDBJ databases">
        <title>Fusarium culmorum secondary metabolites in fungal-bacterial-plant interactions.</title>
        <authorList>
            <person name="Schmidt R."/>
        </authorList>
    </citation>
    <scope>NUCLEOTIDE SEQUENCE [LARGE SCALE GENOMIC DNA]</scope>
    <source>
        <strain evidence="1 2">PV</strain>
    </source>
</reference>
<name>A0A2T4GTK9_FUSCU</name>
<dbReference type="EMBL" id="PVEM01000006">
    <property type="protein sequence ID" value="PTD06850.1"/>
    <property type="molecule type" value="Genomic_DNA"/>
</dbReference>
<protein>
    <submittedName>
        <fullName evidence="1">Uncharacterized protein</fullName>
    </submittedName>
</protein>
<dbReference type="AlphaFoldDB" id="A0A2T4GTK9"/>
<proteinExistence type="predicted"/>
<dbReference type="Proteomes" id="UP000241587">
    <property type="component" value="Unassembled WGS sequence"/>
</dbReference>
<sequence length="213" mass="23296">MPWFTDDVRVVDGVGRKKRSKNLPKDSRTYMSLISIFSIDANYVTEKAKHKVKKPACPQKGSQGRSLPLQNLQLQNLQAVHQPVQAGAFLHQDIFGALPQANNVHPQPVVNNMHAHPQACNVCSSLGMDNRVAQPPASLSRPSPVVDDGHAAFQSVVNYQVAPEFKAILNDWSLRELSLVNSVNIPQHWGQISAAHGSCLNAGGTYFPGLYSN</sequence>
<keyword evidence="2" id="KW-1185">Reference proteome</keyword>
<evidence type="ECO:0000313" key="2">
    <source>
        <dbReference type="Proteomes" id="UP000241587"/>
    </source>
</evidence>
<comment type="caution">
    <text evidence="1">The sequence shown here is derived from an EMBL/GenBank/DDBJ whole genome shotgun (WGS) entry which is preliminary data.</text>
</comment>
<gene>
    <name evidence="1" type="ORF">FCULG_00006297</name>
</gene>